<dbReference type="AlphaFoldDB" id="A0A9P0QQY6"/>
<proteinExistence type="predicted"/>
<organism evidence="2 3">
    <name type="scientific">[Candida] railenensis</name>
    <dbReference type="NCBI Taxonomy" id="45579"/>
    <lineage>
        <taxon>Eukaryota</taxon>
        <taxon>Fungi</taxon>
        <taxon>Dikarya</taxon>
        <taxon>Ascomycota</taxon>
        <taxon>Saccharomycotina</taxon>
        <taxon>Pichiomycetes</taxon>
        <taxon>Debaryomycetaceae</taxon>
        <taxon>Kurtzmaniella</taxon>
    </lineage>
</organism>
<keyword evidence="1" id="KW-0812">Transmembrane</keyword>
<dbReference type="InterPro" id="IPR021848">
    <property type="entry name" value="HODM_asu-like"/>
</dbReference>
<feature type="transmembrane region" description="Helical" evidence="1">
    <location>
        <begin position="6"/>
        <end position="23"/>
    </location>
</feature>
<name>A0A9P0QQY6_9ASCO</name>
<keyword evidence="3" id="KW-1185">Reference proteome</keyword>
<keyword evidence="1" id="KW-0472">Membrane</keyword>
<evidence type="ECO:0000313" key="2">
    <source>
        <dbReference type="EMBL" id="CAH2353887.1"/>
    </source>
</evidence>
<reference evidence="2" key="1">
    <citation type="submission" date="2022-03" db="EMBL/GenBank/DDBJ databases">
        <authorList>
            <person name="Legras J.-L."/>
            <person name="Devillers H."/>
            <person name="Grondin C."/>
        </authorList>
    </citation>
    <scope>NUCLEOTIDE SEQUENCE</scope>
    <source>
        <strain evidence="2">CLIB 1423</strain>
    </source>
</reference>
<keyword evidence="1" id="KW-1133">Transmembrane helix</keyword>
<gene>
    <name evidence="2" type="ORF">CLIB1423_13S01090</name>
</gene>
<dbReference type="OrthoDB" id="5043642at2759"/>
<dbReference type="Pfam" id="PF11927">
    <property type="entry name" value="HODM_asu-like"/>
    <property type="match status" value="1"/>
</dbReference>
<sequence length="396" mass="45700">MPDFPFGTTITFSSILLATYIFFKFSAIKKRSSPSRVTKSSSSSSFLDKSKVKATEKVQPVDASFDWKTEEPVKQYPFKNAAYKLTMGIKNLSVQDWLLIDSDYLRKLKAKKEIVTNDHPFYPKEKQLTDRTVLITEECWPAARELYDVVIQYLCDKYPMYFVVDSVKGTVHNKITDETHPYTADSVPLEDTKELLFKLSRNIEEDFIILLKDPSRESEKDGSEYFYKGGVFAFAAGFAPSDRFNMPLSFIHHPIPGYESKLKLSMNRFFDRVSPGQYVSRMNFSVQTHDRFYVDDQNKNHNLKEGEETVVFKKEDLDFDNQVHYRSERQTLTKLPKSGAVVFTIRTFLVPMSQLKQEGPEVTERFIGAIKGLPEDIADYKRSVAWGPAVIDYLEQ</sequence>
<evidence type="ECO:0000313" key="3">
    <source>
        <dbReference type="Proteomes" id="UP000837801"/>
    </source>
</evidence>
<comment type="caution">
    <text evidence="2">The sequence shown here is derived from an EMBL/GenBank/DDBJ whole genome shotgun (WGS) entry which is preliminary data.</text>
</comment>
<accession>A0A9P0QQY6</accession>
<evidence type="ECO:0000256" key="1">
    <source>
        <dbReference type="SAM" id="Phobius"/>
    </source>
</evidence>
<protein>
    <submittedName>
        <fullName evidence="2">Uncharacterized protein</fullName>
    </submittedName>
</protein>
<dbReference type="EMBL" id="CAKXYY010000013">
    <property type="protein sequence ID" value="CAH2353887.1"/>
    <property type="molecule type" value="Genomic_DNA"/>
</dbReference>
<dbReference type="Proteomes" id="UP000837801">
    <property type="component" value="Unassembled WGS sequence"/>
</dbReference>